<dbReference type="PANTHER" id="PTHR14136:SF17">
    <property type="entry name" value="BTB_POZ DOMAIN-CONTAINING PROTEIN KCTD9"/>
    <property type="match status" value="1"/>
</dbReference>
<dbReference type="KEGG" id="dli:dnl_49100"/>
<dbReference type="RefSeq" id="WP_207688453.1">
    <property type="nucleotide sequence ID" value="NZ_CP061799.1"/>
</dbReference>
<organism evidence="1 2">
    <name type="scientific">Desulfonema limicola</name>
    <dbReference type="NCBI Taxonomy" id="45656"/>
    <lineage>
        <taxon>Bacteria</taxon>
        <taxon>Pseudomonadati</taxon>
        <taxon>Thermodesulfobacteriota</taxon>
        <taxon>Desulfobacteria</taxon>
        <taxon>Desulfobacterales</taxon>
        <taxon>Desulfococcaceae</taxon>
        <taxon>Desulfonema</taxon>
    </lineage>
</organism>
<name>A0A975BC02_9BACT</name>
<dbReference type="EMBL" id="CP061799">
    <property type="protein sequence ID" value="QTA82533.1"/>
    <property type="molecule type" value="Genomic_DNA"/>
</dbReference>
<dbReference type="AlphaFoldDB" id="A0A975BC02"/>
<proteinExistence type="predicted"/>
<gene>
    <name evidence="1" type="ORF">dnl_49100</name>
</gene>
<dbReference type="Gene3D" id="2.160.20.80">
    <property type="entry name" value="E3 ubiquitin-protein ligase SopA"/>
    <property type="match status" value="2"/>
</dbReference>
<dbReference type="SUPFAM" id="SSF141571">
    <property type="entry name" value="Pentapeptide repeat-like"/>
    <property type="match status" value="2"/>
</dbReference>
<protein>
    <submittedName>
        <fullName evidence="1">Pentapeptide repeat-containing protein</fullName>
    </submittedName>
</protein>
<dbReference type="Pfam" id="PF00805">
    <property type="entry name" value="Pentapeptide"/>
    <property type="match status" value="3"/>
</dbReference>
<reference evidence="1" key="1">
    <citation type="journal article" date="2021" name="Microb. Physiol.">
        <title>Proteogenomic Insights into the Physiology of Marine, Sulfate-Reducing, Filamentous Desulfonema limicola and Desulfonema magnum.</title>
        <authorList>
            <person name="Schnaars V."/>
            <person name="Wohlbrand L."/>
            <person name="Scheve S."/>
            <person name="Hinrichs C."/>
            <person name="Reinhardt R."/>
            <person name="Rabus R."/>
        </authorList>
    </citation>
    <scope>NUCLEOTIDE SEQUENCE</scope>
    <source>
        <strain evidence="1">5ac10</strain>
    </source>
</reference>
<evidence type="ECO:0000313" key="2">
    <source>
        <dbReference type="Proteomes" id="UP000663720"/>
    </source>
</evidence>
<dbReference type="InterPro" id="IPR001646">
    <property type="entry name" value="5peptide_repeat"/>
</dbReference>
<accession>A0A975BC02</accession>
<dbReference type="InterPro" id="IPR051082">
    <property type="entry name" value="Pentapeptide-BTB/POZ_domain"/>
</dbReference>
<dbReference type="Proteomes" id="UP000663720">
    <property type="component" value="Chromosome"/>
</dbReference>
<keyword evidence="2" id="KW-1185">Reference proteome</keyword>
<dbReference type="PANTHER" id="PTHR14136">
    <property type="entry name" value="BTB_POZ DOMAIN-CONTAINING PROTEIN KCTD9"/>
    <property type="match status" value="1"/>
</dbReference>
<evidence type="ECO:0000313" key="1">
    <source>
        <dbReference type="EMBL" id="QTA82533.1"/>
    </source>
</evidence>
<sequence>MFKSIKKLFKKETELTAHTKILQGLDVWNKWREENPEIKPDLEGINLNGANLCKANFGKTNLFGANLFGANLDRATMIGAVLEGANLHGANLTRANLHGAMLDGANLHGAVLDSATLHGARLTGAVLGQASLEKANLFEANLEKANLFGANLEQANLFRANLSHANLSRSSFIRANLSLADLSRANLSRANLSRANLIESKLTLANMTAANITGAKLYGTARDNWKIDSMICDYVFWDIEGRERTPKHRDFKPGEFEALYEQLPVLEYFFQETITPVDVILMNQITASINAKHPDFELKLNSWDLRGRPHAAFTVIHKNYSEQALKEITEAYENWLDLEQSHKDRLLEIFSIFVKNPQMIYTQTIQTLIQVHSGK</sequence>